<dbReference type="Pfam" id="PF00440">
    <property type="entry name" value="TetR_N"/>
    <property type="match status" value="1"/>
</dbReference>
<dbReference type="InterPro" id="IPR050109">
    <property type="entry name" value="HTH-type_TetR-like_transc_reg"/>
</dbReference>
<feature type="domain" description="HTH tetR-type" evidence="5">
    <location>
        <begin position="11"/>
        <end position="71"/>
    </location>
</feature>
<feature type="DNA-binding region" description="H-T-H motif" evidence="4">
    <location>
        <begin position="34"/>
        <end position="53"/>
    </location>
</feature>
<dbReference type="Proteomes" id="UP000383971">
    <property type="component" value="Unassembled WGS sequence"/>
</dbReference>
<dbReference type="GO" id="GO:0000976">
    <property type="term" value="F:transcription cis-regulatory region binding"/>
    <property type="evidence" value="ECO:0007669"/>
    <property type="project" value="TreeGrafter"/>
</dbReference>
<dbReference type="InterPro" id="IPR009057">
    <property type="entry name" value="Homeodomain-like_sf"/>
</dbReference>
<organism evidence="6 7">
    <name type="scientific">Pandoraea communis</name>
    <dbReference type="NCBI Taxonomy" id="2508297"/>
    <lineage>
        <taxon>Bacteria</taxon>
        <taxon>Pseudomonadati</taxon>
        <taxon>Pseudomonadota</taxon>
        <taxon>Betaproteobacteria</taxon>
        <taxon>Burkholderiales</taxon>
        <taxon>Burkholderiaceae</taxon>
        <taxon>Pandoraea</taxon>
    </lineage>
</organism>
<evidence type="ECO:0000256" key="2">
    <source>
        <dbReference type="ARBA" id="ARBA00023125"/>
    </source>
</evidence>
<keyword evidence="1" id="KW-0805">Transcription regulation</keyword>
<evidence type="ECO:0000313" key="7">
    <source>
        <dbReference type="Proteomes" id="UP000383971"/>
    </source>
</evidence>
<accession>A0A5E4U033</accession>
<protein>
    <submittedName>
        <fullName evidence="6">HTH-type transcriptional repressor FabR</fullName>
    </submittedName>
</protein>
<reference evidence="6 7" key="1">
    <citation type="submission" date="2019-08" db="EMBL/GenBank/DDBJ databases">
        <authorList>
            <person name="Peeters C."/>
        </authorList>
    </citation>
    <scope>NUCLEOTIDE SEQUENCE [LARGE SCALE GENOMIC DNA]</scope>
    <source>
        <strain evidence="6 7">LMG 31111</strain>
    </source>
</reference>
<dbReference type="PANTHER" id="PTHR30055">
    <property type="entry name" value="HTH-TYPE TRANSCRIPTIONAL REGULATOR RUTR"/>
    <property type="match status" value="1"/>
</dbReference>
<evidence type="ECO:0000259" key="5">
    <source>
        <dbReference type="PROSITE" id="PS50977"/>
    </source>
</evidence>
<dbReference type="PANTHER" id="PTHR30055:SF148">
    <property type="entry name" value="TETR-FAMILY TRANSCRIPTIONAL REGULATOR"/>
    <property type="match status" value="1"/>
</dbReference>
<evidence type="ECO:0000256" key="1">
    <source>
        <dbReference type="ARBA" id="ARBA00023015"/>
    </source>
</evidence>
<dbReference type="EMBL" id="CABPSE010000004">
    <property type="protein sequence ID" value="VVD92378.1"/>
    <property type="molecule type" value="Genomic_DNA"/>
</dbReference>
<name>A0A5E4U033_9BURK</name>
<keyword evidence="7" id="KW-1185">Reference proteome</keyword>
<dbReference type="GO" id="GO:0003700">
    <property type="term" value="F:DNA-binding transcription factor activity"/>
    <property type="evidence" value="ECO:0007669"/>
    <property type="project" value="TreeGrafter"/>
</dbReference>
<evidence type="ECO:0000256" key="4">
    <source>
        <dbReference type="PROSITE-ProRule" id="PRU00335"/>
    </source>
</evidence>
<dbReference type="Pfam" id="PF16859">
    <property type="entry name" value="TetR_C_11"/>
    <property type="match status" value="1"/>
</dbReference>
<dbReference type="PROSITE" id="PS50977">
    <property type="entry name" value="HTH_TETR_2"/>
    <property type="match status" value="1"/>
</dbReference>
<gene>
    <name evidence="6" type="primary">fabR</name>
    <name evidence="6" type="ORF">PCO31111_01698</name>
</gene>
<dbReference type="InterPro" id="IPR036271">
    <property type="entry name" value="Tet_transcr_reg_TetR-rel_C_sf"/>
</dbReference>
<proteinExistence type="predicted"/>
<evidence type="ECO:0000313" key="6">
    <source>
        <dbReference type="EMBL" id="VVD92378.1"/>
    </source>
</evidence>
<dbReference type="AlphaFoldDB" id="A0A5E4U033"/>
<sequence length="185" mass="20317">MSTRRPGGRTAIVKAKAFEAARALAVERGLPNVTMPEIAKRTGIAPTSLYRRWGDVNSLLMDMAVERLNETFPLPDEGTLVADLTLWARRIAAGLNADTEVNFFRVLLATTAVSSKTRQLALAPRLEQLNAMLARARMRGEAAPEADGVIDHLIAPLYMRSVLGMPLDEQYADKLVRTLLKTMTA</sequence>
<dbReference type="SUPFAM" id="SSF46689">
    <property type="entry name" value="Homeodomain-like"/>
    <property type="match status" value="1"/>
</dbReference>
<dbReference type="InterPro" id="IPR011075">
    <property type="entry name" value="TetR_C"/>
</dbReference>
<dbReference type="Gene3D" id="1.10.10.60">
    <property type="entry name" value="Homeodomain-like"/>
    <property type="match status" value="1"/>
</dbReference>
<keyword evidence="2 4" id="KW-0238">DNA-binding</keyword>
<dbReference type="SUPFAM" id="SSF48498">
    <property type="entry name" value="Tetracyclin repressor-like, C-terminal domain"/>
    <property type="match status" value="1"/>
</dbReference>
<keyword evidence="3" id="KW-0804">Transcription</keyword>
<dbReference type="InterPro" id="IPR001647">
    <property type="entry name" value="HTH_TetR"/>
</dbReference>
<evidence type="ECO:0000256" key="3">
    <source>
        <dbReference type="ARBA" id="ARBA00023163"/>
    </source>
</evidence>
<dbReference type="Gene3D" id="1.10.357.10">
    <property type="entry name" value="Tetracycline Repressor, domain 2"/>
    <property type="match status" value="1"/>
</dbReference>